<evidence type="ECO:0000259" key="1">
    <source>
        <dbReference type="Pfam" id="PF12724"/>
    </source>
</evidence>
<dbReference type="PANTHER" id="PTHR38030">
    <property type="entry name" value="PROTOPORPHYRINOGEN IX DEHYDROGENASE [MENAQUINONE]"/>
    <property type="match status" value="1"/>
</dbReference>
<reference evidence="3" key="1">
    <citation type="journal article" date="2019" name="Int. J. Syst. Evol. Microbiol.">
        <title>The Global Catalogue of Microorganisms (GCM) 10K type strain sequencing project: providing services to taxonomists for standard genome sequencing and annotation.</title>
        <authorList>
            <consortium name="The Broad Institute Genomics Platform"/>
            <consortium name="The Broad Institute Genome Sequencing Center for Infectious Disease"/>
            <person name="Wu L."/>
            <person name="Ma J."/>
        </authorList>
    </citation>
    <scope>NUCLEOTIDE SEQUENCE [LARGE SCALE GENOMIC DNA]</scope>
    <source>
        <strain evidence="3">JCM 17459</strain>
    </source>
</reference>
<proteinExistence type="predicted"/>
<feature type="domain" description="Flavodoxin" evidence="1">
    <location>
        <begin position="4"/>
        <end position="145"/>
    </location>
</feature>
<dbReference type="RefSeq" id="WP_345038801.1">
    <property type="nucleotide sequence ID" value="NZ_BAABBA010000004.1"/>
</dbReference>
<protein>
    <recommendedName>
        <fullName evidence="1">Flavodoxin domain-containing protein</fullName>
    </recommendedName>
</protein>
<accession>A0ABP8ESE1</accession>
<organism evidence="2 3">
    <name type="scientific">Georgenia daeguensis</name>
    <dbReference type="NCBI Taxonomy" id="908355"/>
    <lineage>
        <taxon>Bacteria</taxon>
        <taxon>Bacillati</taxon>
        <taxon>Actinomycetota</taxon>
        <taxon>Actinomycetes</taxon>
        <taxon>Micrococcales</taxon>
        <taxon>Bogoriellaceae</taxon>
        <taxon>Georgenia</taxon>
    </lineage>
</organism>
<dbReference type="InterPro" id="IPR029039">
    <property type="entry name" value="Flavoprotein-like_sf"/>
</dbReference>
<comment type="caution">
    <text evidence="2">The sequence shown here is derived from an EMBL/GenBank/DDBJ whole genome shotgun (WGS) entry which is preliminary data.</text>
</comment>
<dbReference type="InterPro" id="IPR052200">
    <property type="entry name" value="Protoporphyrinogen_IX_DH"/>
</dbReference>
<dbReference type="InterPro" id="IPR026816">
    <property type="entry name" value="Flavodoxin_dom"/>
</dbReference>
<keyword evidence="3" id="KW-1185">Reference proteome</keyword>
<dbReference type="Proteomes" id="UP001499841">
    <property type="component" value="Unassembled WGS sequence"/>
</dbReference>
<dbReference type="PANTHER" id="PTHR38030:SF2">
    <property type="entry name" value="PROTOPORPHYRINOGEN IX DEHYDROGENASE [QUINONE]"/>
    <property type="match status" value="1"/>
</dbReference>
<dbReference type="SUPFAM" id="SSF52218">
    <property type="entry name" value="Flavoproteins"/>
    <property type="match status" value="1"/>
</dbReference>
<name>A0ABP8ESE1_9MICO</name>
<gene>
    <name evidence="2" type="ORF">GCM10022262_12120</name>
</gene>
<dbReference type="Gene3D" id="3.40.50.360">
    <property type="match status" value="1"/>
</dbReference>
<evidence type="ECO:0000313" key="2">
    <source>
        <dbReference type="EMBL" id="GAA4286853.1"/>
    </source>
</evidence>
<dbReference type="EMBL" id="BAABBA010000004">
    <property type="protein sequence ID" value="GAA4286853.1"/>
    <property type="molecule type" value="Genomic_DNA"/>
</dbReference>
<dbReference type="Pfam" id="PF12724">
    <property type="entry name" value="Flavodoxin_5"/>
    <property type="match status" value="1"/>
</dbReference>
<evidence type="ECO:0000313" key="3">
    <source>
        <dbReference type="Proteomes" id="UP001499841"/>
    </source>
</evidence>
<sequence>MRILVVTASKHHATDEIGDAIVTELRASGHEARRVAPADVRDLDGIDAVVLGSAVYMTQWMESMRGLVARLGGELRAKPVWAFSCGLAGVTATGTVQDPARASAVVRQIDPIDYRTFAGRLDPTVLALRERSVIRLSGAPEGDYRDWDEIRSWARGIASELRTHLAEAG</sequence>